<accession>A0A167VVF0</accession>
<sequence>MVPSVHAGARWSARLTPPVIVGIFGLATYIFVYRICVRFFIRERRRDGLVIGLLVLYGLLIVLTLASYARVVLAIQRDPGVVPLLRPRAAAPAPKAEKQRQEPWYGQGWWQPQRQRQQPRQGQGDPENHPWTPPDLDPDSPGLEAFYSKDVFACEGDGRPRWCSNCALWKPDRAHHSRELGFCIRKMDHFCPWVGGMVSETSFNFFAQFVFYTTCYCCYYLSITAYCLNQQVQAESESVSGWIVAGLILSAFFTLFAFGMTLTAGRYILTNTTNIDLLRKRQTFTLAVRIPRDCQVPPSVRTITYPIRRTEPVAPSPSGDGSAAAAPLPSGDAAETRDLQASHKFAILRAEPSENPWHLGWWANWKSVMGTNVLEWLLPLRHSPCCNHESMVSDYPFGPLLDDLKRRYNVPELDKKQSPASQSSSTGDR</sequence>
<comment type="subcellular location">
    <subcellularLocation>
        <location evidence="1">Membrane</location>
        <topology evidence="1">Multi-pass membrane protein</topology>
    </subcellularLocation>
</comment>
<feature type="compositionally biased region" description="Low complexity" evidence="12">
    <location>
        <begin position="316"/>
        <end position="331"/>
    </location>
</feature>
<keyword evidence="4 11" id="KW-1133">Transmembrane helix</keyword>
<dbReference type="GO" id="GO:0019706">
    <property type="term" value="F:protein-cysteine S-palmitoyltransferase activity"/>
    <property type="evidence" value="ECO:0007669"/>
    <property type="project" value="UniProtKB-EC"/>
</dbReference>
<keyword evidence="5 11" id="KW-0472">Membrane</keyword>
<evidence type="ECO:0000256" key="9">
    <source>
        <dbReference type="ARBA" id="ARBA00038298"/>
    </source>
</evidence>
<dbReference type="OrthoDB" id="331948at2759"/>
<dbReference type="GO" id="GO:0005794">
    <property type="term" value="C:Golgi apparatus"/>
    <property type="evidence" value="ECO:0007669"/>
    <property type="project" value="TreeGrafter"/>
</dbReference>
<evidence type="ECO:0000256" key="7">
    <source>
        <dbReference type="ARBA" id="ARBA00023288"/>
    </source>
</evidence>
<comment type="similarity">
    <text evidence="9">Belongs to the DHHC palmitoyltransferase family. PFA5 subfamily.</text>
</comment>
<feature type="region of interest" description="Disordered" evidence="12">
    <location>
        <begin position="311"/>
        <end position="331"/>
    </location>
</feature>
<evidence type="ECO:0000256" key="1">
    <source>
        <dbReference type="ARBA" id="ARBA00004141"/>
    </source>
</evidence>
<keyword evidence="6" id="KW-0564">Palmitate</keyword>
<dbReference type="EC" id="2.3.1.225" evidence="11"/>
<evidence type="ECO:0000256" key="12">
    <source>
        <dbReference type="SAM" id="MobiDB-lite"/>
    </source>
</evidence>
<dbReference type="InterPro" id="IPR039859">
    <property type="entry name" value="PFA4/ZDH16/20/ERF2-like"/>
</dbReference>
<reference evidence="14 15" key="1">
    <citation type="journal article" date="2016" name="Genome Biol. Evol.">
        <title>Divergent and convergent evolution of fungal pathogenicity.</title>
        <authorList>
            <person name="Shang Y."/>
            <person name="Xiao G."/>
            <person name="Zheng P."/>
            <person name="Cen K."/>
            <person name="Zhan S."/>
            <person name="Wang C."/>
        </authorList>
    </citation>
    <scope>NUCLEOTIDE SEQUENCE [LARGE SCALE GENOMIC DNA]</scope>
    <source>
        <strain evidence="14 15">RCEF 2490</strain>
    </source>
</reference>
<dbReference type="PANTHER" id="PTHR22883:SF23">
    <property type="entry name" value="PALMITOYLTRANSFERASE ZDHHC6"/>
    <property type="match status" value="1"/>
</dbReference>
<comment type="caution">
    <text evidence="14">The sequence shown here is derived from an EMBL/GenBank/DDBJ whole genome shotgun (WGS) entry which is preliminary data.</text>
</comment>
<organism evidence="14 15">
    <name type="scientific">Moelleriella libera RCEF 2490</name>
    <dbReference type="NCBI Taxonomy" id="1081109"/>
    <lineage>
        <taxon>Eukaryota</taxon>
        <taxon>Fungi</taxon>
        <taxon>Dikarya</taxon>
        <taxon>Ascomycota</taxon>
        <taxon>Pezizomycotina</taxon>
        <taxon>Sordariomycetes</taxon>
        <taxon>Hypocreomycetidae</taxon>
        <taxon>Hypocreales</taxon>
        <taxon>Clavicipitaceae</taxon>
        <taxon>Moelleriella</taxon>
    </lineage>
</organism>
<feature type="transmembrane region" description="Helical" evidence="11">
    <location>
        <begin position="20"/>
        <end position="41"/>
    </location>
</feature>
<evidence type="ECO:0000256" key="3">
    <source>
        <dbReference type="ARBA" id="ARBA00022692"/>
    </source>
</evidence>
<evidence type="ECO:0000256" key="11">
    <source>
        <dbReference type="RuleBase" id="RU079119"/>
    </source>
</evidence>
<gene>
    <name evidence="14" type="ORF">AAL_08216</name>
</gene>
<feature type="domain" description="Palmitoyltransferase DHHC" evidence="13">
    <location>
        <begin position="159"/>
        <end position="279"/>
    </location>
</feature>
<evidence type="ECO:0000259" key="13">
    <source>
        <dbReference type="Pfam" id="PF01529"/>
    </source>
</evidence>
<feature type="transmembrane region" description="Helical" evidence="11">
    <location>
        <begin position="205"/>
        <end position="228"/>
    </location>
</feature>
<evidence type="ECO:0000313" key="15">
    <source>
        <dbReference type="Proteomes" id="UP000078544"/>
    </source>
</evidence>
<evidence type="ECO:0000256" key="10">
    <source>
        <dbReference type="ARBA" id="ARBA00048048"/>
    </source>
</evidence>
<dbReference type="PANTHER" id="PTHR22883">
    <property type="entry name" value="ZINC FINGER DHHC DOMAIN CONTAINING PROTEIN"/>
    <property type="match status" value="1"/>
</dbReference>
<evidence type="ECO:0000256" key="8">
    <source>
        <dbReference type="ARBA" id="ARBA00023315"/>
    </source>
</evidence>
<feature type="compositionally biased region" description="Polar residues" evidence="12">
    <location>
        <begin position="418"/>
        <end position="429"/>
    </location>
</feature>
<keyword evidence="15" id="KW-1185">Reference proteome</keyword>
<dbReference type="PROSITE" id="PS50216">
    <property type="entry name" value="DHHC"/>
    <property type="match status" value="1"/>
</dbReference>
<evidence type="ECO:0000256" key="6">
    <source>
        <dbReference type="ARBA" id="ARBA00023139"/>
    </source>
</evidence>
<feature type="transmembrane region" description="Helical" evidence="11">
    <location>
        <begin position="240"/>
        <end position="262"/>
    </location>
</feature>
<dbReference type="GO" id="GO:0006612">
    <property type="term" value="P:protein targeting to membrane"/>
    <property type="evidence" value="ECO:0007669"/>
    <property type="project" value="TreeGrafter"/>
</dbReference>
<keyword evidence="3 11" id="KW-0812">Transmembrane</keyword>
<keyword evidence="2 11" id="KW-0808">Transferase</keyword>
<dbReference type="STRING" id="1081109.A0A167VVF0"/>
<evidence type="ECO:0000256" key="2">
    <source>
        <dbReference type="ARBA" id="ARBA00022679"/>
    </source>
</evidence>
<feature type="region of interest" description="Disordered" evidence="12">
    <location>
        <begin position="410"/>
        <end position="429"/>
    </location>
</feature>
<dbReference type="AlphaFoldDB" id="A0A167VVF0"/>
<feature type="transmembrane region" description="Helical" evidence="11">
    <location>
        <begin position="48"/>
        <end position="69"/>
    </location>
</feature>
<protein>
    <recommendedName>
        <fullName evidence="11">Palmitoyltransferase</fullName>
        <ecNumber evidence="11">2.3.1.225</ecNumber>
    </recommendedName>
</protein>
<keyword evidence="7" id="KW-0449">Lipoprotein</keyword>
<dbReference type="Proteomes" id="UP000078544">
    <property type="component" value="Unassembled WGS sequence"/>
</dbReference>
<dbReference type="EMBL" id="AZGY01000032">
    <property type="protein sequence ID" value="KZZ88061.1"/>
    <property type="molecule type" value="Genomic_DNA"/>
</dbReference>
<feature type="compositionally biased region" description="Low complexity" evidence="12">
    <location>
        <begin position="102"/>
        <end position="123"/>
    </location>
</feature>
<evidence type="ECO:0000256" key="5">
    <source>
        <dbReference type="ARBA" id="ARBA00023136"/>
    </source>
</evidence>
<dbReference type="Pfam" id="PF01529">
    <property type="entry name" value="DHHC"/>
    <property type="match status" value="1"/>
</dbReference>
<name>A0A167VVF0_9HYPO</name>
<dbReference type="GO" id="GO:0016020">
    <property type="term" value="C:membrane"/>
    <property type="evidence" value="ECO:0007669"/>
    <property type="project" value="UniProtKB-SubCell"/>
</dbReference>
<evidence type="ECO:0000256" key="4">
    <source>
        <dbReference type="ARBA" id="ARBA00022989"/>
    </source>
</evidence>
<proteinExistence type="inferred from homology"/>
<comment type="domain">
    <text evidence="11">The DHHC domain is required for palmitoyltransferase activity.</text>
</comment>
<feature type="region of interest" description="Disordered" evidence="12">
    <location>
        <begin position="92"/>
        <end position="135"/>
    </location>
</feature>
<comment type="catalytic activity">
    <reaction evidence="10 11">
        <text>L-cysteinyl-[protein] + hexadecanoyl-CoA = S-hexadecanoyl-L-cysteinyl-[protein] + CoA</text>
        <dbReference type="Rhea" id="RHEA:36683"/>
        <dbReference type="Rhea" id="RHEA-COMP:10131"/>
        <dbReference type="Rhea" id="RHEA-COMP:11032"/>
        <dbReference type="ChEBI" id="CHEBI:29950"/>
        <dbReference type="ChEBI" id="CHEBI:57287"/>
        <dbReference type="ChEBI" id="CHEBI:57379"/>
        <dbReference type="ChEBI" id="CHEBI:74151"/>
        <dbReference type="EC" id="2.3.1.225"/>
    </reaction>
</comment>
<dbReference type="InterPro" id="IPR001594">
    <property type="entry name" value="Palmitoyltrfase_DHHC"/>
</dbReference>
<dbReference type="GO" id="GO:0005783">
    <property type="term" value="C:endoplasmic reticulum"/>
    <property type="evidence" value="ECO:0007669"/>
    <property type="project" value="TreeGrafter"/>
</dbReference>
<keyword evidence="8 11" id="KW-0012">Acyltransferase</keyword>
<evidence type="ECO:0000313" key="14">
    <source>
        <dbReference type="EMBL" id="KZZ88061.1"/>
    </source>
</evidence>